<dbReference type="VEuPathDB" id="FungiDB:AMAG_01803"/>
<dbReference type="InterPro" id="IPR024461">
    <property type="entry name" value="CCDC90-like"/>
</dbReference>
<name>A0A0L0S0P9_ALLM3</name>
<dbReference type="PANTHER" id="PTHR14360">
    <property type="entry name" value="PROTEIN FMP32, MITOCHONDRIAL"/>
    <property type="match status" value="1"/>
</dbReference>
<evidence type="ECO:0000313" key="9">
    <source>
        <dbReference type="EMBL" id="KNE55951.1"/>
    </source>
</evidence>
<keyword evidence="3" id="KW-0812">Transmembrane</keyword>
<accession>A0A0L0S0P9</accession>
<organism evidence="9 10">
    <name type="scientific">Allomyces macrogynus (strain ATCC 38327)</name>
    <name type="common">Allomyces javanicus var. macrogynus</name>
    <dbReference type="NCBI Taxonomy" id="578462"/>
    <lineage>
        <taxon>Eukaryota</taxon>
        <taxon>Fungi</taxon>
        <taxon>Fungi incertae sedis</taxon>
        <taxon>Blastocladiomycota</taxon>
        <taxon>Blastocladiomycetes</taxon>
        <taxon>Blastocladiales</taxon>
        <taxon>Blastocladiaceae</taxon>
        <taxon>Allomyces</taxon>
    </lineage>
</organism>
<evidence type="ECO:0000256" key="6">
    <source>
        <dbReference type="ARBA" id="ARBA00023128"/>
    </source>
</evidence>
<feature type="region of interest" description="Disordered" evidence="8">
    <location>
        <begin position="176"/>
        <end position="196"/>
    </location>
</feature>
<keyword evidence="10" id="KW-1185">Reference proteome</keyword>
<keyword evidence="6" id="KW-0496">Mitochondrion</keyword>
<proteinExistence type="predicted"/>
<evidence type="ECO:0000256" key="8">
    <source>
        <dbReference type="SAM" id="MobiDB-lite"/>
    </source>
</evidence>
<evidence type="ECO:0000256" key="4">
    <source>
        <dbReference type="ARBA" id="ARBA00022989"/>
    </source>
</evidence>
<reference evidence="10" key="2">
    <citation type="submission" date="2009-11" db="EMBL/GenBank/DDBJ databases">
        <title>The Genome Sequence of Allomyces macrogynus strain ATCC 38327.</title>
        <authorList>
            <consortium name="The Broad Institute Genome Sequencing Platform"/>
            <person name="Russ C."/>
            <person name="Cuomo C."/>
            <person name="Shea T."/>
            <person name="Young S.K."/>
            <person name="Zeng Q."/>
            <person name="Koehrsen M."/>
            <person name="Haas B."/>
            <person name="Borodovsky M."/>
            <person name="Guigo R."/>
            <person name="Alvarado L."/>
            <person name="Berlin A."/>
            <person name="Borenstein D."/>
            <person name="Chen Z."/>
            <person name="Engels R."/>
            <person name="Freedman E."/>
            <person name="Gellesch M."/>
            <person name="Goldberg J."/>
            <person name="Griggs A."/>
            <person name="Gujja S."/>
            <person name="Heiman D."/>
            <person name="Hepburn T."/>
            <person name="Howarth C."/>
            <person name="Jen D."/>
            <person name="Larson L."/>
            <person name="Lewis B."/>
            <person name="Mehta T."/>
            <person name="Park D."/>
            <person name="Pearson M."/>
            <person name="Roberts A."/>
            <person name="Saif S."/>
            <person name="Shenoy N."/>
            <person name="Sisk P."/>
            <person name="Stolte C."/>
            <person name="Sykes S."/>
            <person name="Walk T."/>
            <person name="White J."/>
            <person name="Yandava C."/>
            <person name="Burger G."/>
            <person name="Gray M.W."/>
            <person name="Holland P.W.H."/>
            <person name="King N."/>
            <person name="Lang F.B.F."/>
            <person name="Roger A.J."/>
            <person name="Ruiz-Trillo I."/>
            <person name="Lander E."/>
            <person name="Nusbaum C."/>
        </authorList>
    </citation>
    <scope>NUCLEOTIDE SEQUENCE [LARGE SCALE GENOMIC DNA]</scope>
    <source>
        <strain evidence="10">ATCC 38327</strain>
    </source>
</reference>
<reference evidence="9 10" key="1">
    <citation type="submission" date="2009-11" db="EMBL/GenBank/DDBJ databases">
        <title>Annotation of Allomyces macrogynus ATCC 38327.</title>
        <authorList>
            <consortium name="The Broad Institute Genome Sequencing Platform"/>
            <person name="Russ C."/>
            <person name="Cuomo C."/>
            <person name="Burger G."/>
            <person name="Gray M.W."/>
            <person name="Holland P.W.H."/>
            <person name="King N."/>
            <person name="Lang F.B.F."/>
            <person name="Roger A.J."/>
            <person name="Ruiz-Trillo I."/>
            <person name="Young S.K."/>
            <person name="Zeng Q."/>
            <person name="Gargeya S."/>
            <person name="Fitzgerald M."/>
            <person name="Haas B."/>
            <person name="Abouelleil A."/>
            <person name="Alvarado L."/>
            <person name="Arachchi H.M."/>
            <person name="Berlin A."/>
            <person name="Chapman S.B."/>
            <person name="Gearin G."/>
            <person name="Goldberg J."/>
            <person name="Griggs A."/>
            <person name="Gujja S."/>
            <person name="Hansen M."/>
            <person name="Heiman D."/>
            <person name="Howarth C."/>
            <person name="Larimer J."/>
            <person name="Lui A."/>
            <person name="MacDonald P.J.P."/>
            <person name="McCowen C."/>
            <person name="Montmayeur A."/>
            <person name="Murphy C."/>
            <person name="Neiman D."/>
            <person name="Pearson M."/>
            <person name="Priest M."/>
            <person name="Roberts A."/>
            <person name="Saif S."/>
            <person name="Shea T."/>
            <person name="Sisk P."/>
            <person name="Stolte C."/>
            <person name="Sykes S."/>
            <person name="Wortman J."/>
            <person name="Nusbaum C."/>
            <person name="Birren B."/>
        </authorList>
    </citation>
    <scope>NUCLEOTIDE SEQUENCE [LARGE SCALE GENOMIC DNA]</scope>
    <source>
        <strain evidence="9 10">ATCC 38327</strain>
    </source>
</reference>
<dbReference type="OrthoDB" id="1552at2759"/>
<dbReference type="EMBL" id="GG745329">
    <property type="protein sequence ID" value="KNE55951.1"/>
    <property type="molecule type" value="Genomic_DNA"/>
</dbReference>
<comment type="subcellular location">
    <subcellularLocation>
        <location evidence="2">Membrane</location>
    </subcellularLocation>
    <subcellularLocation>
        <location evidence="1">Mitochondrion</location>
    </subcellularLocation>
</comment>
<dbReference type="AlphaFoldDB" id="A0A0L0S0P9"/>
<protein>
    <recommendedName>
        <fullName evidence="11">DUF1640 domain-containing protein</fullName>
    </recommendedName>
</protein>
<dbReference type="Proteomes" id="UP000054350">
    <property type="component" value="Unassembled WGS sequence"/>
</dbReference>
<evidence type="ECO:0000256" key="5">
    <source>
        <dbReference type="ARBA" id="ARBA00023054"/>
    </source>
</evidence>
<dbReference type="eggNOG" id="ENOG502S3SM">
    <property type="taxonomic scope" value="Eukaryota"/>
</dbReference>
<gene>
    <name evidence="9" type="ORF">AMAG_01803</name>
</gene>
<dbReference type="Gene3D" id="1.20.5.340">
    <property type="match status" value="1"/>
</dbReference>
<evidence type="ECO:0000313" key="10">
    <source>
        <dbReference type="Proteomes" id="UP000054350"/>
    </source>
</evidence>
<dbReference type="GO" id="GO:0016020">
    <property type="term" value="C:membrane"/>
    <property type="evidence" value="ECO:0007669"/>
    <property type="project" value="UniProtKB-SubCell"/>
</dbReference>
<dbReference type="STRING" id="578462.A0A0L0S0P9"/>
<dbReference type="PANTHER" id="PTHR14360:SF12">
    <property type="entry name" value="MOZ PROTEIN REPRESENTS A CHROMATIN-ASSOCIATED ACETYLTRANSFERASE"/>
    <property type="match status" value="1"/>
</dbReference>
<sequence>MVTFLEHHGFTRAQAVCIMRVMNAMLADTIAQANRDMISKTDAENEIYLTKAALSELATELKMLRQNDHATLKSEIESIARDLDTLSQRSRDDISTIKSDITIDLNNRKSEMREEGKVRSMKIQEVNNKLTVLCSDLRTDIETMKFQSTKDVIIRIFVGTAILLVILKGLNSTKGNGADGGKNGKDAVGKDAKRAGNAGNAGGGAETVIIVDGGKTQKFNLF</sequence>
<keyword evidence="5" id="KW-0175">Coiled coil</keyword>
<dbReference type="GO" id="GO:0005739">
    <property type="term" value="C:mitochondrion"/>
    <property type="evidence" value="ECO:0007669"/>
    <property type="project" value="UniProtKB-SubCell"/>
</dbReference>
<evidence type="ECO:0008006" key="11">
    <source>
        <dbReference type="Google" id="ProtNLM"/>
    </source>
</evidence>
<evidence type="ECO:0000256" key="1">
    <source>
        <dbReference type="ARBA" id="ARBA00004173"/>
    </source>
</evidence>
<keyword evidence="4" id="KW-1133">Transmembrane helix</keyword>
<evidence type="ECO:0000256" key="2">
    <source>
        <dbReference type="ARBA" id="ARBA00004370"/>
    </source>
</evidence>
<feature type="compositionally biased region" description="Basic and acidic residues" evidence="8">
    <location>
        <begin position="182"/>
        <end position="194"/>
    </location>
</feature>
<evidence type="ECO:0000256" key="3">
    <source>
        <dbReference type="ARBA" id="ARBA00022692"/>
    </source>
</evidence>
<keyword evidence="7" id="KW-0472">Membrane</keyword>
<dbReference type="Pfam" id="PF07798">
    <property type="entry name" value="CCDC90-like"/>
    <property type="match status" value="1"/>
</dbReference>
<evidence type="ECO:0000256" key="7">
    <source>
        <dbReference type="ARBA" id="ARBA00023136"/>
    </source>
</evidence>